<proteinExistence type="predicted"/>
<feature type="region of interest" description="Disordered" evidence="2">
    <location>
        <begin position="92"/>
        <end position="121"/>
    </location>
</feature>
<dbReference type="InterPro" id="IPR040009">
    <property type="entry name" value="Mtf2/C5D6.12-like"/>
</dbReference>
<dbReference type="Proteomes" id="UP001187682">
    <property type="component" value="Unassembled WGS sequence"/>
</dbReference>
<evidence type="ECO:0000313" key="4">
    <source>
        <dbReference type="EMBL" id="SPO05514.1"/>
    </source>
</evidence>
<name>A0AAE8N4P5_9PEZI</name>
<feature type="compositionally biased region" description="Basic and acidic residues" evidence="2">
    <location>
        <begin position="175"/>
        <end position="186"/>
    </location>
</feature>
<organism evidence="4 5">
    <name type="scientific">Cephalotrichum gorgonifer</name>
    <dbReference type="NCBI Taxonomy" id="2041049"/>
    <lineage>
        <taxon>Eukaryota</taxon>
        <taxon>Fungi</taxon>
        <taxon>Dikarya</taxon>
        <taxon>Ascomycota</taxon>
        <taxon>Pezizomycotina</taxon>
        <taxon>Sordariomycetes</taxon>
        <taxon>Hypocreomycetidae</taxon>
        <taxon>Microascales</taxon>
        <taxon>Microascaceae</taxon>
        <taxon>Cephalotrichum</taxon>
    </lineage>
</organism>
<accession>A0AAE8N4P5</accession>
<keyword evidence="5" id="KW-1185">Reference proteome</keyword>
<dbReference type="PROSITE" id="PS51375">
    <property type="entry name" value="PPR"/>
    <property type="match status" value="1"/>
</dbReference>
<feature type="repeat" description="PPR" evidence="1">
    <location>
        <begin position="308"/>
        <end position="343"/>
    </location>
</feature>
<dbReference type="Pfam" id="PF19189">
    <property type="entry name" value="Mtf2"/>
    <property type="match status" value="1"/>
</dbReference>
<feature type="domain" description="Mtf2-like C-terminal" evidence="3">
    <location>
        <begin position="198"/>
        <end position="379"/>
    </location>
</feature>
<dbReference type="InterPro" id="IPR043837">
    <property type="entry name" value="Mtf2-like_C"/>
</dbReference>
<evidence type="ECO:0000256" key="2">
    <source>
        <dbReference type="SAM" id="MobiDB-lite"/>
    </source>
</evidence>
<protein>
    <recommendedName>
        <fullName evidence="3">Mtf2-like C-terminal domain-containing protein</fullName>
    </recommendedName>
</protein>
<reference evidence="4" key="1">
    <citation type="submission" date="2018-03" db="EMBL/GenBank/DDBJ databases">
        <authorList>
            <person name="Guldener U."/>
        </authorList>
    </citation>
    <scope>NUCLEOTIDE SEQUENCE</scope>
</reference>
<sequence length="408" mass="45332">MSSTLLPFLYQTRTLQRAIRPRTTLQLVRGLRVSAHRQVPRNSSKNDDSVPFEFAPDQGNIAATRTKRSSTSTITESEQRVFDEIFGDISKRRKQFGGPMPDAEISPSSREQFPDDLSPEDVQELNRERILTMYPPALRRAAKIAMGLQEDGGDKAEQQLAESQSPATTSPEPEITEKARKQEEAKAAKRAALKALHNEEKARVQALMQECTSDIALWQVLEGHVFSMVPRLGIGNAKTAALKNKAKKAQPAPGAALSMDRYGPLYSVHLLSALRHLDRGFATPSRLALNVLPRILELGMASYVLGVSTRFYNELMSIYWYRYGDSESVMRLLKEMERSGLSGDGQTLKIVDAVAGTIEGLAETGKNGAFAGVLSTMQEFDSVVLSRLTKRRKWVLDSMQEQSSNLPY</sequence>
<evidence type="ECO:0000259" key="3">
    <source>
        <dbReference type="Pfam" id="PF19189"/>
    </source>
</evidence>
<feature type="compositionally biased region" description="Polar residues" evidence="2">
    <location>
        <begin position="160"/>
        <end position="171"/>
    </location>
</feature>
<feature type="region of interest" description="Disordered" evidence="2">
    <location>
        <begin position="151"/>
        <end position="186"/>
    </location>
</feature>
<dbReference type="GO" id="GO:0005739">
    <property type="term" value="C:mitochondrion"/>
    <property type="evidence" value="ECO:0007669"/>
    <property type="project" value="InterPro"/>
</dbReference>
<dbReference type="InterPro" id="IPR002885">
    <property type="entry name" value="PPR_rpt"/>
</dbReference>
<evidence type="ECO:0000313" key="5">
    <source>
        <dbReference type="Proteomes" id="UP001187682"/>
    </source>
</evidence>
<evidence type="ECO:0000256" key="1">
    <source>
        <dbReference type="PROSITE-ProRule" id="PRU00708"/>
    </source>
</evidence>
<dbReference type="AlphaFoldDB" id="A0AAE8N4P5"/>
<dbReference type="PANTHER" id="PTHR39468">
    <property type="entry name" value="CHROMOSOME 7, WHOLE GENOME SHOTGUN SEQUENCE"/>
    <property type="match status" value="1"/>
</dbReference>
<gene>
    <name evidence="4" type="ORF">DNG_08201</name>
</gene>
<dbReference type="PANTHER" id="PTHR39468:SF1">
    <property type="entry name" value="MTF2-LIKE C-TERMINAL DOMAIN-CONTAINING PROTEIN"/>
    <property type="match status" value="1"/>
</dbReference>
<comment type="caution">
    <text evidence="4">The sequence shown here is derived from an EMBL/GenBank/DDBJ whole genome shotgun (WGS) entry which is preliminary data.</text>
</comment>
<dbReference type="EMBL" id="ONZQ02000013">
    <property type="protein sequence ID" value="SPO05514.1"/>
    <property type="molecule type" value="Genomic_DNA"/>
</dbReference>